<name>A0ACB9S162_9MYRT</name>
<gene>
    <name evidence="1" type="ORF">MLD38_003104</name>
</gene>
<reference evidence="2" key="1">
    <citation type="journal article" date="2023" name="Front. Plant Sci.">
        <title>Chromosomal-level genome assembly of Melastoma candidum provides insights into trichome evolution.</title>
        <authorList>
            <person name="Zhong Y."/>
            <person name="Wu W."/>
            <person name="Sun C."/>
            <person name="Zou P."/>
            <person name="Liu Y."/>
            <person name="Dai S."/>
            <person name="Zhou R."/>
        </authorList>
    </citation>
    <scope>NUCLEOTIDE SEQUENCE [LARGE SCALE GENOMIC DNA]</scope>
</reference>
<sequence>MFEKVPTADAAILKWILHDWGDDECVKILKRCKDAISPRRKGRKSCLISLLEGEAIREWLFFDKPRKAYEVGSRKQRWLSDHNGCRGHESRKQVMNDLEGHKRTYYMDPQPPQNFVWHLSVYDVKLLDALSSLKLELKVPYDKKNPKSKVAKDTMADVQNQMGRLNADGSPEILSKHHISASKSPGSGQKGS</sequence>
<proteinExistence type="predicted"/>
<dbReference type="EMBL" id="CM042881">
    <property type="protein sequence ID" value="KAI4385033.1"/>
    <property type="molecule type" value="Genomic_DNA"/>
</dbReference>
<organism evidence="1 2">
    <name type="scientific">Melastoma candidum</name>
    <dbReference type="NCBI Taxonomy" id="119954"/>
    <lineage>
        <taxon>Eukaryota</taxon>
        <taxon>Viridiplantae</taxon>
        <taxon>Streptophyta</taxon>
        <taxon>Embryophyta</taxon>
        <taxon>Tracheophyta</taxon>
        <taxon>Spermatophyta</taxon>
        <taxon>Magnoliopsida</taxon>
        <taxon>eudicotyledons</taxon>
        <taxon>Gunneridae</taxon>
        <taxon>Pentapetalae</taxon>
        <taxon>rosids</taxon>
        <taxon>malvids</taxon>
        <taxon>Myrtales</taxon>
        <taxon>Melastomataceae</taxon>
        <taxon>Melastomatoideae</taxon>
        <taxon>Melastomateae</taxon>
        <taxon>Melastoma</taxon>
    </lineage>
</organism>
<dbReference type="Proteomes" id="UP001057402">
    <property type="component" value="Chromosome 2"/>
</dbReference>
<keyword evidence="2" id="KW-1185">Reference proteome</keyword>
<comment type="caution">
    <text evidence="1">The sequence shown here is derived from an EMBL/GenBank/DDBJ whole genome shotgun (WGS) entry which is preliminary data.</text>
</comment>
<accession>A0ACB9S162</accession>
<evidence type="ECO:0000313" key="2">
    <source>
        <dbReference type="Proteomes" id="UP001057402"/>
    </source>
</evidence>
<protein>
    <submittedName>
        <fullName evidence="1">Uncharacterized protein</fullName>
    </submittedName>
</protein>
<evidence type="ECO:0000313" key="1">
    <source>
        <dbReference type="EMBL" id="KAI4385033.1"/>
    </source>
</evidence>